<keyword evidence="4" id="KW-0675">Receptor</keyword>
<evidence type="ECO:0000313" key="6">
    <source>
        <dbReference type="Proteomes" id="UP000375690"/>
    </source>
</evidence>
<dbReference type="NCBIfam" id="TIGR04056">
    <property type="entry name" value="OMP_RagA_SusC"/>
    <property type="match status" value="1"/>
</dbReference>
<dbReference type="PROSITE" id="PS52016">
    <property type="entry name" value="TONB_DEPENDENT_REC_3"/>
    <property type="match status" value="1"/>
</dbReference>
<dbReference type="InterPro" id="IPR008969">
    <property type="entry name" value="CarboxyPept-like_regulatory"/>
</dbReference>
<comment type="subcellular location">
    <subcellularLocation>
        <location evidence="1">Cell outer membrane</location>
        <topology evidence="1">Multi-pass membrane protein</topology>
    </subcellularLocation>
</comment>
<organism evidence="4 6">
    <name type="scientific">Bacteroides ovatus</name>
    <dbReference type="NCBI Taxonomy" id="28116"/>
    <lineage>
        <taxon>Bacteria</taxon>
        <taxon>Pseudomonadati</taxon>
        <taxon>Bacteroidota</taxon>
        <taxon>Bacteroidia</taxon>
        <taxon>Bacteroidales</taxon>
        <taxon>Bacteroidaceae</taxon>
        <taxon>Bacteroides</taxon>
    </lineage>
</organism>
<evidence type="ECO:0000313" key="5">
    <source>
        <dbReference type="EMBL" id="MDC2409549.1"/>
    </source>
</evidence>
<feature type="signal peptide" evidence="2">
    <location>
        <begin position="1"/>
        <end position="28"/>
    </location>
</feature>
<sequence length="1036" mass="117087">MKYYLRRIAFVTLGAFIVAGTTSLPAIADSGVKGAVSAQQQQSKRQVTGTVTDALDGSPIIGANIALKGTQTGVISDLDGNYSIPVNSTKDILVVSFIGYKTREVPVETSGIIDIKLTSDNEMLDEVVIVGSGTQKKVSVTGAISTVKGLELKAPSSSLTSSMAGKLAGVIVNTKSGEPGTASEFFIRGVSTFGGRATPLILLDDVEIATGDLDNIPAETIESFSILKDASATAIYGARGANGVMLITTKKGQENSKTRINITLENSFNKPMNFPEFVDGATWMEMYNEAELTRNKSIRQGRYSRQQIEGTRYGLNPYVYPDVNWGDLIFKDFATNQRANINISGGGQKVTYYMSLNVNHDTGLLDSPKYYSWNNNINNMGYNFQNNISVKVTSTTTIDLNMNTQIRNNRGPKNSVDDLFKMMLSSNPINFPAVFPAQEGDQHVKYGNSILTANYTRINPYAYMATTFKQVDSNMLHTTLKIKQNLDFVTKGLSANALVNFKNWSSSEYNRTIEPYYYRVKENSYDPKNPVSYELERLGTSGKQYIAESGITRSGDRTIFMQFQINYTRQFGKHNVGGMLMYMQRDFKKDVLPNRNQGFSGRFTYDYGQRYLLEFNFGYNGTERLAKGDRFEFFPAASLGWVVSNEAFFEPLRDKIDNLKLRASYGLVGSDETGTDFGHFLYLDKVELDNIKYSTGYDWQTTFGGPKISSYYVLDAGWERSKKLDVGLEMTLFRHWNITADYFYEKRSNILMQRKTWPSQLGYSATPWSNVGKVDNWGWEFSTNYHHSINKDLSMDFRGNFTYVENKYVYRDEPYTPYPWKRETGRPLNSTWGYIAEGLYQTEDEIKYGPKVELGSTAQVGDIKYRDLNGDGVINADDQGMISEYGGNPRIQYGFGLNINYKKFDLGVFFNGSAMRKIMLTGIHPFGESDYNIFKFVAKDYWTEANPNPNAAYPRLGLQKANSDNNVVPSTFWMRNGNFLRFKTLEIGYRFCRYGRIYVTGDNLAVFSPFKEWDPELEWYKYPLQRTFNIGLQLNF</sequence>
<dbReference type="Proteomes" id="UP000375690">
    <property type="component" value="Unassembled WGS sequence"/>
</dbReference>
<dbReference type="Gene3D" id="2.60.40.1120">
    <property type="entry name" value="Carboxypeptidase-like, regulatory domain"/>
    <property type="match status" value="1"/>
</dbReference>
<keyword evidence="1" id="KW-1134">Transmembrane beta strand</keyword>
<dbReference type="InterPro" id="IPR023997">
    <property type="entry name" value="TonB-dep_OMP_SusC/RagA_CS"/>
</dbReference>
<reference evidence="4 6" key="1">
    <citation type="journal article" date="2019" name="Nat. Med.">
        <title>A library of human gut bacterial isolates paired with longitudinal multiomics data enables mechanistic microbiome research.</title>
        <authorList>
            <person name="Poyet M."/>
            <person name="Groussin M."/>
            <person name="Gibbons S.M."/>
            <person name="Avila-Pacheco J."/>
            <person name="Jiang X."/>
            <person name="Kearney S.M."/>
            <person name="Perrotta A.R."/>
            <person name="Berdy B."/>
            <person name="Zhao S."/>
            <person name="Lieberman T.D."/>
            <person name="Swanson P.K."/>
            <person name="Smith M."/>
            <person name="Roesemann S."/>
            <person name="Alexander J.E."/>
            <person name="Rich S.A."/>
            <person name="Livny J."/>
            <person name="Vlamakis H."/>
            <person name="Clish C."/>
            <person name="Bullock K."/>
            <person name="Deik A."/>
            <person name="Scott J."/>
            <person name="Pierce K.A."/>
            <person name="Xavier R.J."/>
            <person name="Alm E.J."/>
        </authorList>
    </citation>
    <scope>NUCLEOTIDE SEQUENCE [LARGE SCALE GENOMIC DNA]</scope>
    <source>
        <strain evidence="4 6">BIOML-A2</strain>
    </source>
</reference>
<feature type="chain" id="PRO_5042681829" evidence="2">
    <location>
        <begin position="29"/>
        <end position="1036"/>
    </location>
</feature>
<comment type="caution">
    <text evidence="4">The sequence shown here is derived from an EMBL/GenBank/DDBJ whole genome shotgun (WGS) entry which is preliminary data.</text>
</comment>
<dbReference type="GO" id="GO:0009279">
    <property type="term" value="C:cell outer membrane"/>
    <property type="evidence" value="ECO:0007669"/>
    <property type="project" value="UniProtKB-SubCell"/>
</dbReference>
<name>A0A139KTF1_BACOV</name>
<dbReference type="Gene3D" id="2.170.130.10">
    <property type="entry name" value="TonB-dependent receptor, plug domain"/>
    <property type="match status" value="1"/>
</dbReference>
<dbReference type="AlphaFoldDB" id="A0A139KTF1"/>
<dbReference type="Pfam" id="PF07715">
    <property type="entry name" value="Plug"/>
    <property type="match status" value="1"/>
</dbReference>
<keyword evidence="2" id="KW-0732">Signal</keyword>
<gene>
    <name evidence="4" type="ORF">F3B53_09990</name>
    <name evidence="5" type="ORF">PO240_16875</name>
</gene>
<keyword evidence="1" id="KW-0812">Transmembrane</keyword>
<comment type="similarity">
    <text evidence="1">Belongs to the TonB-dependent receptor family.</text>
</comment>
<dbReference type="RefSeq" id="WP_004317214.1">
    <property type="nucleotide sequence ID" value="NZ_BAABYJ010000001.1"/>
</dbReference>
<dbReference type="Pfam" id="PF13715">
    <property type="entry name" value="CarbopepD_reg_2"/>
    <property type="match status" value="1"/>
</dbReference>
<keyword evidence="1" id="KW-0813">Transport</keyword>
<dbReference type="InterPro" id="IPR037066">
    <property type="entry name" value="Plug_dom_sf"/>
</dbReference>
<dbReference type="InterPro" id="IPR039426">
    <property type="entry name" value="TonB-dep_rcpt-like"/>
</dbReference>
<dbReference type="NCBIfam" id="TIGR04057">
    <property type="entry name" value="SusC_RagA_signa"/>
    <property type="match status" value="1"/>
</dbReference>
<dbReference type="FunFam" id="2.170.130.10:FF:000003">
    <property type="entry name" value="SusC/RagA family TonB-linked outer membrane protein"/>
    <property type="match status" value="1"/>
</dbReference>
<evidence type="ECO:0000259" key="3">
    <source>
        <dbReference type="Pfam" id="PF07715"/>
    </source>
</evidence>
<feature type="domain" description="TonB-dependent receptor plug" evidence="3">
    <location>
        <begin position="137"/>
        <end position="244"/>
    </location>
</feature>
<proteinExistence type="inferred from homology"/>
<protein>
    <submittedName>
        <fullName evidence="4">TonB-dependent receptor</fullName>
    </submittedName>
</protein>
<dbReference type="InterPro" id="IPR023996">
    <property type="entry name" value="TonB-dep_OMP_SusC/RagA"/>
</dbReference>
<dbReference type="EMBL" id="VWFC01000009">
    <property type="protein sequence ID" value="KAB1327306.1"/>
    <property type="molecule type" value="Genomic_DNA"/>
</dbReference>
<dbReference type="Proteomes" id="UP001214017">
    <property type="component" value="Unassembled WGS sequence"/>
</dbReference>
<evidence type="ECO:0000256" key="2">
    <source>
        <dbReference type="SAM" id="SignalP"/>
    </source>
</evidence>
<dbReference type="SUPFAM" id="SSF56935">
    <property type="entry name" value="Porins"/>
    <property type="match status" value="1"/>
</dbReference>
<keyword evidence="1" id="KW-0472">Membrane</keyword>
<dbReference type="SUPFAM" id="SSF49464">
    <property type="entry name" value="Carboxypeptidase regulatory domain-like"/>
    <property type="match status" value="1"/>
</dbReference>
<keyword evidence="1" id="KW-0998">Cell outer membrane</keyword>
<accession>A0A139KTF1</accession>
<evidence type="ECO:0000256" key="1">
    <source>
        <dbReference type="PROSITE-ProRule" id="PRU01360"/>
    </source>
</evidence>
<dbReference type="FunFam" id="2.60.40.1120:FF:000003">
    <property type="entry name" value="Outer membrane protein Omp121"/>
    <property type="match status" value="1"/>
</dbReference>
<dbReference type="InterPro" id="IPR012910">
    <property type="entry name" value="Plug_dom"/>
</dbReference>
<evidence type="ECO:0000313" key="4">
    <source>
        <dbReference type="EMBL" id="KAB1327306.1"/>
    </source>
</evidence>
<reference evidence="5" key="2">
    <citation type="submission" date="2022-10" db="EMBL/GenBank/DDBJ databases">
        <title>Human gut microbiome strain richness.</title>
        <authorList>
            <person name="Chen-Liaw A."/>
        </authorList>
    </citation>
    <scope>NUCLEOTIDE SEQUENCE</scope>
    <source>
        <strain evidence="5">F7_m1001271B151109d0_201107</strain>
    </source>
</reference>
<dbReference type="EMBL" id="JAQNWR010000012">
    <property type="protein sequence ID" value="MDC2409549.1"/>
    <property type="molecule type" value="Genomic_DNA"/>
</dbReference>